<protein>
    <submittedName>
        <fullName evidence="1">Uncharacterized protein</fullName>
    </submittedName>
</protein>
<evidence type="ECO:0000313" key="1">
    <source>
        <dbReference type="EMBL" id="KAK7827865.1"/>
    </source>
</evidence>
<organism evidence="1 2">
    <name type="scientific">Quercus suber</name>
    <name type="common">Cork oak</name>
    <dbReference type="NCBI Taxonomy" id="58331"/>
    <lineage>
        <taxon>Eukaryota</taxon>
        <taxon>Viridiplantae</taxon>
        <taxon>Streptophyta</taxon>
        <taxon>Embryophyta</taxon>
        <taxon>Tracheophyta</taxon>
        <taxon>Spermatophyta</taxon>
        <taxon>Magnoliopsida</taxon>
        <taxon>eudicotyledons</taxon>
        <taxon>Gunneridae</taxon>
        <taxon>Pentapetalae</taxon>
        <taxon>rosids</taxon>
        <taxon>fabids</taxon>
        <taxon>Fagales</taxon>
        <taxon>Fagaceae</taxon>
        <taxon>Quercus</taxon>
    </lineage>
</organism>
<accession>A0AAW0JM69</accession>
<dbReference type="AlphaFoldDB" id="A0AAW0JM69"/>
<keyword evidence="2" id="KW-1185">Reference proteome</keyword>
<dbReference type="EMBL" id="PKMF04000515">
    <property type="protein sequence ID" value="KAK7827865.1"/>
    <property type="molecule type" value="Genomic_DNA"/>
</dbReference>
<proteinExistence type="predicted"/>
<reference evidence="1 2" key="1">
    <citation type="journal article" date="2018" name="Sci. Data">
        <title>The draft genome sequence of cork oak.</title>
        <authorList>
            <person name="Ramos A.M."/>
            <person name="Usie A."/>
            <person name="Barbosa P."/>
            <person name="Barros P.M."/>
            <person name="Capote T."/>
            <person name="Chaves I."/>
            <person name="Simoes F."/>
            <person name="Abreu I."/>
            <person name="Carrasquinho I."/>
            <person name="Faro C."/>
            <person name="Guimaraes J.B."/>
            <person name="Mendonca D."/>
            <person name="Nobrega F."/>
            <person name="Rodrigues L."/>
            <person name="Saibo N.J.M."/>
            <person name="Varela M.C."/>
            <person name="Egas C."/>
            <person name="Matos J."/>
            <person name="Miguel C.M."/>
            <person name="Oliveira M.M."/>
            <person name="Ricardo C.P."/>
            <person name="Goncalves S."/>
        </authorList>
    </citation>
    <scope>NUCLEOTIDE SEQUENCE [LARGE SCALE GENOMIC DNA]</scope>
    <source>
        <strain evidence="2">cv. HL8</strain>
    </source>
</reference>
<name>A0AAW0JM69_QUESU</name>
<sequence length="67" mass="7467">MVKKLRVLILPTYQLKSCTYLSPTAMDVEMAFLMANQALATLGKLLYGTVSFRLLQKPNSAKCKVQS</sequence>
<dbReference type="Proteomes" id="UP000237347">
    <property type="component" value="Unassembled WGS sequence"/>
</dbReference>
<evidence type="ECO:0000313" key="2">
    <source>
        <dbReference type="Proteomes" id="UP000237347"/>
    </source>
</evidence>
<comment type="caution">
    <text evidence="1">The sequence shown here is derived from an EMBL/GenBank/DDBJ whole genome shotgun (WGS) entry which is preliminary data.</text>
</comment>
<gene>
    <name evidence="1" type="ORF">CFP56_030850</name>
</gene>